<dbReference type="EMBL" id="PFAJ01000008">
    <property type="protein sequence ID" value="PIR97560.1"/>
    <property type="molecule type" value="Genomic_DNA"/>
</dbReference>
<dbReference type="Gene3D" id="2.70.40.10">
    <property type="match status" value="1"/>
</dbReference>
<proteinExistence type="predicted"/>
<reference evidence="2" key="1">
    <citation type="submission" date="2017-09" db="EMBL/GenBank/DDBJ databases">
        <title>Depth-based differentiation of microbial function through sediment-hosted aquifers and enrichment of novel symbionts in the deep terrestrial subsurface.</title>
        <authorList>
            <person name="Probst A.J."/>
            <person name="Ladd B."/>
            <person name="Jarett J.K."/>
            <person name="Geller-Mcgrath D.E."/>
            <person name="Sieber C.M.K."/>
            <person name="Emerson J.B."/>
            <person name="Anantharaman K."/>
            <person name="Thomas B.C."/>
            <person name="Malmstrom R."/>
            <person name="Stieglmeier M."/>
            <person name="Klingl A."/>
            <person name="Woyke T."/>
            <person name="Ryan C.M."/>
            <person name="Banfield J.F."/>
        </authorList>
    </citation>
    <scope>NUCLEOTIDE SEQUENCE [LARGE SCALE GENOMIC DNA]</scope>
</reference>
<dbReference type="Pfam" id="PF22769">
    <property type="entry name" value="DCD"/>
    <property type="match status" value="1"/>
</dbReference>
<dbReference type="GO" id="GO:0008829">
    <property type="term" value="F:dCTP deaminase activity"/>
    <property type="evidence" value="ECO:0007669"/>
    <property type="project" value="InterPro"/>
</dbReference>
<sequence>MFLSSEQIKKAIEIGDLVILSFLEHNLKPASYNFTLDSVLKDPVSGKEITISEQGYKLTPGAFILGRTKETVNLNNKFICILSARSYLAQKRS</sequence>
<organism evidence="1 2">
    <name type="scientific">Candidatus Doudnabacteria bacterium CG10_big_fil_rev_8_21_14_0_10_41_10</name>
    <dbReference type="NCBI Taxonomy" id="1974551"/>
    <lineage>
        <taxon>Bacteria</taxon>
        <taxon>Candidatus Doudnaibacteriota</taxon>
    </lineage>
</organism>
<dbReference type="Proteomes" id="UP000230557">
    <property type="component" value="Unassembled WGS sequence"/>
</dbReference>
<accession>A0A2H0VGZ2</accession>
<dbReference type="SUPFAM" id="SSF51283">
    <property type="entry name" value="dUTPase-like"/>
    <property type="match status" value="1"/>
</dbReference>
<dbReference type="AlphaFoldDB" id="A0A2H0VGZ2"/>
<dbReference type="InterPro" id="IPR011962">
    <property type="entry name" value="dCTP_deaminase"/>
</dbReference>
<gene>
    <name evidence="1" type="ORF">COT91_00740</name>
</gene>
<name>A0A2H0VGZ2_9BACT</name>
<protein>
    <submittedName>
        <fullName evidence="1">Uncharacterized protein</fullName>
    </submittedName>
</protein>
<dbReference type="InterPro" id="IPR036157">
    <property type="entry name" value="dUTPase-like_sf"/>
</dbReference>
<evidence type="ECO:0000313" key="2">
    <source>
        <dbReference type="Proteomes" id="UP000230557"/>
    </source>
</evidence>
<comment type="caution">
    <text evidence="1">The sequence shown here is derived from an EMBL/GenBank/DDBJ whole genome shotgun (WGS) entry which is preliminary data.</text>
</comment>
<dbReference type="GO" id="GO:0006229">
    <property type="term" value="P:dUTP biosynthetic process"/>
    <property type="evidence" value="ECO:0007669"/>
    <property type="project" value="InterPro"/>
</dbReference>
<evidence type="ECO:0000313" key="1">
    <source>
        <dbReference type="EMBL" id="PIR97560.1"/>
    </source>
</evidence>